<dbReference type="Proteomes" id="UP000469325">
    <property type="component" value="Unassembled WGS sequence"/>
</dbReference>
<keyword evidence="2" id="KW-1185">Reference proteome</keyword>
<sequence>MLRISHSILHAFDFQSGSSYLSQHELDLEERQVRSYVARRMRNISSSPESKHGEFSEQSAFADAVRQYAVGQLGFVEISQQVGEYLWEELRRCDDLEECDLLMADFTDTREMKVDSKEVQEDPDAAAAAAFDGSSADRYLAAVLLPRKQAFVHDLGSDAGGAPENEILRQDSTLPNPTQKVDSYVLVNLGTMEIDFLDKPRVVGTEERLVIPDGLLQCTAQASSREVVESVERIVEDVAEQYGVNPVEAVAQAKAYVASNADRDESFSPEDVGQAVFEDRPDLQERYQEATREESLPEEVPIRRGVANRMARNHKIKTDTGIEITFPSEYAADSNYIEFTADDQGNVSIIIKNVGKIENK</sequence>
<name>A0A6N7XQE4_9ACTN</name>
<dbReference type="GO" id="GO:0009295">
    <property type="term" value="C:nucleoid"/>
    <property type="evidence" value="ECO:0007669"/>
    <property type="project" value="InterPro"/>
</dbReference>
<reference evidence="1 2" key="1">
    <citation type="submission" date="2019-08" db="EMBL/GenBank/DDBJ databases">
        <title>In-depth cultivation of the pig gut microbiome towards novel bacterial diversity and tailored functional studies.</title>
        <authorList>
            <person name="Wylensek D."/>
            <person name="Hitch T.C.A."/>
            <person name="Clavel T."/>
        </authorList>
    </citation>
    <scope>NUCLEOTIDE SEQUENCE [LARGE SCALE GENOMIC DNA]</scope>
    <source>
        <strain evidence="1 2">CA-Schmier-601-WT-1</strain>
    </source>
</reference>
<protein>
    <submittedName>
        <fullName evidence="1">Nucleoid-associated protein</fullName>
    </submittedName>
</protein>
<evidence type="ECO:0000313" key="2">
    <source>
        <dbReference type="Proteomes" id="UP000469325"/>
    </source>
</evidence>
<dbReference type="Pfam" id="PF04245">
    <property type="entry name" value="NA37"/>
    <property type="match status" value="1"/>
</dbReference>
<comment type="caution">
    <text evidence="1">The sequence shown here is derived from an EMBL/GenBank/DDBJ whole genome shotgun (WGS) entry which is preliminary data.</text>
</comment>
<dbReference type="AlphaFoldDB" id="A0A6N7XQE4"/>
<proteinExistence type="predicted"/>
<organism evidence="1 2">
    <name type="scientific">Olsenella porci</name>
    <dbReference type="NCBI Taxonomy" id="2652279"/>
    <lineage>
        <taxon>Bacteria</taxon>
        <taxon>Bacillati</taxon>
        <taxon>Actinomycetota</taxon>
        <taxon>Coriobacteriia</taxon>
        <taxon>Coriobacteriales</taxon>
        <taxon>Atopobiaceae</taxon>
        <taxon>Olsenella</taxon>
    </lineage>
</organism>
<evidence type="ECO:0000313" key="1">
    <source>
        <dbReference type="EMBL" id="MST72285.1"/>
    </source>
</evidence>
<dbReference type="RefSeq" id="WP_154434211.1">
    <property type="nucleotide sequence ID" value="NZ_VUNC01000002.1"/>
</dbReference>
<dbReference type="EMBL" id="VUNC01000002">
    <property type="protein sequence ID" value="MST72285.1"/>
    <property type="molecule type" value="Genomic_DNA"/>
</dbReference>
<gene>
    <name evidence="1" type="ORF">FYJ68_04070</name>
</gene>
<dbReference type="InterPro" id="IPR007358">
    <property type="entry name" value="Nucleoid_associated_NdpA"/>
</dbReference>
<accession>A0A6N7XQE4</accession>